<sequence length="67" mass="7323">MSRNAIIAPWCEPLWPRANHIGTFVTLAGPLMTDLLGPSSHGHPPQNNELLLIAELQKVAKEELVDA</sequence>
<gene>
    <name evidence="1" type="ORF">L596_015234</name>
</gene>
<comment type="caution">
    <text evidence="1">The sequence shown here is derived from an EMBL/GenBank/DDBJ whole genome shotgun (WGS) entry which is preliminary data.</text>
</comment>
<evidence type="ECO:0000313" key="1">
    <source>
        <dbReference type="EMBL" id="TKR81351.1"/>
    </source>
</evidence>
<accession>A0A4U5NFN6</accession>
<reference evidence="1" key="2">
    <citation type="journal article" date="2015" name="Genome Biol.">
        <title>Comparative genomics of Steinernema reveals deeply conserved gene regulatory networks.</title>
        <authorList>
            <person name="Dillman A.R."/>
            <person name="Macchietto M."/>
            <person name="Porter C.F."/>
            <person name="Rogers A."/>
            <person name="Williams B."/>
            <person name="Antoshechkin I."/>
            <person name="Lee M.M."/>
            <person name="Goodwin Z."/>
            <person name="Lu X."/>
            <person name="Lewis E.E."/>
            <person name="Goodrich-Blair H."/>
            <person name="Stock S.P."/>
            <person name="Adams B.J."/>
            <person name="Sternberg P.W."/>
            <person name="Mortazavi A."/>
        </authorList>
    </citation>
    <scope>NUCLEOTIDE SEQUENCE [LARGE SCALE GENOMIC DNA]</scope>
    <source>
        <strain evidence="1">ALL</strain>
    </source>
</reference>
<dbReference type="EMBL" id="AZBU02000004">
    <property type="protein sequence ID" value="TKR81351.1"/>
    <property type="molecule type" value="Genomic_DNA"/>
</dbReference>
<reference evidence="1" key="1">
    <citation type="submission" date="2013-11" db="EMBL/GenBank/DDBJ databases">
        <authorList>
            <person name="Sternberg P."/>
            <person name="Dillman A."/>
            <person name="Macchietto M."/>
        </authorList>
    </citation>
    <scope>NUCLEOTIDE SEQUENCE</scope>
    <source>
        <strain evidence="1">ALL</strain>
    </source>
</reference>
<dbReference type="AlphaFoldDB" id="A0A4U5NFN6"/>
<reference evidence="1" key="3">
    <citation type="journal article" date="2019" name="G3 (Bethesda)">
        <title>Hybrid Assembly of the Genome of the Entomopathogenic Nematode Steinernema carpocapsae Identifies the X-Chromosome.</title>
        <authorList>
            <person name="Serra L."/>
            <person name="Macchietto M."/>
            <person name="Macias-Munoz A."/>
            <person name="McGill C.J."/>
            <person name="Rodriguez I.M."/>
            <person name="Rodriguez B."/>
            <person name="Murad R."/>
            <person name="Mortazavi A."/>
        </authorList>
    </citation>
    <scope>NUCLEOTIDE SEQUENCE</scope>
    <source>
        <strain evidence="1">ALL</strain>
    </source>
</reference>
<name>A0A4U5NFN6_STECR</name>
<organism evidence="1">
    <name type="scientific">Steinernema carpocapsae</name>
    <name type="common">Entomopathogenic nematode</name>
    <dbReference type="NCBI Taxonomy" id="34508"/>
    <lineage>
        <taxon>Eukaryota</taxon>
        <taxon>Metazoa</taxon>
        <taxon>Ecdysozoa</taxon>
        <taxon>Nematoda</taxon>
        <taxon>Chromadorea</taxon>
        <taxon>Rhabditida</taxon>
        <taxon>Tylenchina</taxon>
        <taxon>Panagrolaimomorpha</taxon>
        <taxon>Strongyloidoidea</taxon>
        <taxon>Steinernematidae</taxon>
        <taxon>Steinernema</taxon>
    </lineage>
</organism>
<proteinExistence type="predicted"/>
<protein>
    <submittedName>
        <fullName evidence="1">Uncharacterized protein</fullName>
    </submittedName>
</protein>